<evidence type="ECO:0000313" key="5">
    <source>
        <dbReference type="Proteomes" id="UP001642360"/>
    </source>
</evidence>
<protein>
    <submittedName>
        <fullName evidence="4">Uncharacterized protein</fullName>
    </submittedName>
</protein>
<evidence type="ECO:0000256" key="1">
    <source>
        <dbReference type="SAM" id="MobiDB-lite"/>
    </source>
</evidence>
<reference evidence="4 5" key="1">
    <citation type="submission" date="2024-02" db="EMBL/GenBank/DDBJ databases">
        <authorList>
            <person name="Vignale AGUSTIN F."/>
            <person name="Sosa J E."/>
            <person name="Modenutti C."/>
        </authorList>
    </citation>
    <scope>NUCLEOTIDE SEQUENCE [LARGE SCALE GENOMIC DNA]</scope>
</reference>
<dbReference type="EMBL" id="CAUOFW020003214">
    <property type="protein sequence ID" value="CAK9158595.1"/>
    <property type="molecule type" value="Genomic_DNA"/>
</dbReference>
<evidence type="ECO:0000313" key="3">
    <source>
        <dbReference type="EMBL" id="CAK9161560.1"/>
    </source>
</evidence>
<accession>A0ABC8U6R9</accession>
<evidence type="ECO:0000313" key="4">
    <source>
        <dbReference type="EMBL" id="CAK9175665.1"/>
    </source>
</evidence>
<keyword evidence="5" id="KW-1185">Reference proteome</keyword>
<gene>
    <name evidence="2" type="ORF">ILEXP_LOCUS27253</name>
    <name evidence="3" type="ORF">ILEXP_LOCUS30367</name>
    <name evidence="4" type="ORF">ILEXP_LOCUS45475</name>
</gene>
<name>A0ABC8U6R9_9AQUA</name>
<feature type="compositionally biased region" description="Polar residues" evidence="1">
    <location>
        <begin position="26"/>
        <end position="42"/>
    </location>
</feature>
<sequence>MTRTAATRSSRSILANGKQPLHPSSVGVNHQATPEQQNADQTQAEELIVFHQASSSATVKNKMGLVIQGDASTSSQQDILVHDHHITKITVNESNSPQMLMQPGVTLSSNKFE</sequence>
<feature type="compositionally biased region" description="Polar residues" evidence="1">
    <location>
        <begin position="1"/>
        <end position="13"/>
    </location>
</feature>
<dbReference type="Proteomes" id="UP001642360">
    <property type="component" value="Unassembled WGS sequence"/>
</dbReference>
<proteinExistence type="predicted"/>
<dbReference type="EMBL" id="CAUOFW020003702">
    <property type="protein sequence ID" value="CAK9161560.1"/>
    <property type="molecule type" value="Genomic_DNA"/>
</dbReference>
<feature type="region of interest" description="Disordered" evidence="1">
    <location>
        <begin position="1"/>
        <end position="42"/>
    </location>
</feature>
<organism evidence="4 5">
    <name type="scientific">Ilex paraguariensis</name>
    <name type="common">yerba mate</name>
    <dbReference type="NCBI Taxonomy" id="185542"/>
    <lineage>
        <taxon>Eukaryota</taxon>
        <taxon>Viridiplantae</taxon>
        <taxon>Streptophyta</taxon>
        <taxon>Embryophyta</taxon>
        <taxon>Tracheophyta</taxon>
        <taxon>Spermatophyta</taxon>
        <taxon>Magnoliopsida</taxon>
        <taxon>eudicotyledons</taxon>
        <taxon>Gunneridae</taxon>
        <taxon>Pentapetalae</taxon>
        <taxon>asterids</taxon>
        <taxon>campanulids</taxon>
        <taxon>Aquifoliales</taxon>
        <taxon>Aquifoliaceae</taxon>
        <taxon>Ilex</taxon>
    </lineage>
</organism>
<evidence type="ECO:0000313" key="2">
    <source>
        <dbReference type="EMBL" id="CAK9158595.1"/>
    </source>
</evidence>
<dbReference type="AlphaFoldDB" id="A0ABC8U6R9"/>
<dbReference type="EMBL" id="CAUOFW020006670">
    <property type="protein sequence ID" value="CAK9175665.1"/>
    <property type="molecule type" value="Genomic_DNA"/>
</dbReference>
<comment type="caution">
    <text evidence="4">The sequence shown here is derived from an EMBL/GenBank/DDBJ whole genome shotgun (WGS) entry which is preliminary data.</text>
</comment>